<keyword evidence="11" id="KW-1185">Reference proteome</keyword>
<keyword evidence="7 8" id="KW-0472">Membrane</keyword>
<feature type="transmembrane region" description="Helical" evidence="8">
    <location>
        <begin position="241"/>
        <end position="264"/>
    </location>
</feature>
<dbReference type="InterPro" id="IPR004626">
    <property type="entry name" value="RarD"/>
</dbReference>
<accession>A0A846ZND9</accession>
<feature type="domain" description="EamA" evidence="9">
    <location>
        <begin position="39"/>
        <end position="174"/>
    </location>
</feature>
<dbReference type="PANTHER" id="PTHR22911:SF137">
    <property type="entry name" value="SOLUTE CARRIER FAMILY 35 MEMBER G2-RELATED"/>
    <property type="match status" value="1"/>
</dbReference>
<feature type="domain" description="EamA" evidence="9">
    <location>
        <begin position="183"/>
        <end position="316"/>
    </location>
</feature>
<dbReference type="SUPFAM" id="SSF103481">
    <property type="entry name" value="Multidrug resistance efflux transporter EmrE"/>
    <property type="match status" value="2"/>
</dbReference>
<dbReference type="Pfam" id="PF00892">
    <property type="entry name" value="EamA"/>
    <property type="match status" value="2"/>
</dbReference>
<dbReference type="InterPro" id="IPR000620">
    <property type="entry name" value="EamA_dom"/>
</dbReference>
<feature type="transmembrane region" description="Helical" evidence="8">
    <location>
        <begin position="158"/>
        <end position="176"/>
    </location>
</feature>
<evidence type="ECO:0000256" key="1">
    <source>
        <dbReference type="ARBA" id="ARBA00004651"/>
    </source>
</evidence>
<dbReference type="AlphaFoldDB" id="A0A846ZND9"/>
<evidence type="ECO:0000313" key="11">
    <source>
        <dbReference type="Proteomes" id="UP000541636"/>
    </source>
</evidence>
<evidence type="ECO:0000256" key="4">
    <source>
        <dbReference type="ARBA" id="ARBA00022475"/>
    </source>
</evidence>
<dbReference type="NCBIfam" id="TIGR00688">
    <property type="entry name" value="rarD"/>
    <property type="match status" value="1"/>
</dbReference>
<feature type="transmembrane region" description="Helical" evidence="8">
    <location>
        <begin position="208"/>
        <end position="229"/>
    </location>
</feature>
<keyword evidence="5 8" id="KW-0812">Transmembrane</keyword>
<evidence type="ECO:0000256" key="8">
    <source>
        <dbReference type="SAM" id="Phobius"/>
    </source>
</evidence>
<dbReference type="GO" id="GO:0005886">
    <property type="term" value="C:plasma membrane"/>
    <property type="evidence" value="ECO:0007669"/>
    <property type="project" value="UniProtKB-SubCell"/>
</dbReference>
<feature type="transmembrane region" description="Helical" evidence="8">
    <location>
        <begin position="302"/>
        <end position="320"/>
    </location>
</feature>
<feature type="transmembrane region" description="Helical" evidence="8">
    <location>
        <begin position="271"/>
        <end position="290"/>
    </location>
</feature>
<organism evidence="10 11">
    <name type="scientific">Oleiagrimonas citrea</name>
    <dbReference type="NCBI Taxonomy" id="1665687"/>
    <lineage>
        <taxon>Bacteria</taxon>
        <taxon>Pseudomonadati</taxon>
        <taxon>Pseudomonadota</taxon>
        <taxon>Gammaproteobacteria</taxon>
        <taxon>Lysobacterales</taxon>
        <taxon>Rhodanobacteraceae</taxon>
        <taxon>Oleiagrimonas</taxon>
    </lineage>
</organism>
<keyword evidence="3" id="KW-0813">Transport</keyword>
<dbReference type="EMBL" id="JAAZQD010000005">
    <property type="protein sequence ID" value="NKZ39805.1"/>
    <property type="molecule type" value="Genomic_DNA"/>
</dbReference>
<comment type="similarity">
    <text evidence="2">Belongs to the EamA transporter family.</text>
</comment>
<dbReference type="PANTHER" id="PTHR22911">
    <property type="entry name" value="ACYL-MALONYL CONDENSING ENZYME-RELATED"/>
    <property type="match status" value="1"/>
</dbReference>
<evidence type="ECO:0000256" key="5">
    <source>
        <dbReference type="ARBA" id="ARBA00022692"/>
    </source>
</evidence>
<evidence type="ECO:0000256" key="7">
    <source>
        <dbReference type="ARBA" id="ARBA00023136"/>
    </source>
</evidence>
<proteinExistence type="inferred from homology"/>
<protein>
    <submittedName>
        <fullName evidence="10">EamA family transporter RarD</fullName>
    </submittedName>
</protein>
<feature type="transmembrane region" description="Helical" evidence="8">
    <location>
        <begin position="182"/>
        <end position="201"/>
    </location>
</feature>
<comment type="subcellular location">
    <subcellularLocation>
        <location evidence="1">Cell membrane</location>
        <topology evidence="1">Multi-pass membrane protein</topology>
    </subcellularLocation>
</comment>
<dbReference type="InterPro" id="IPR037185">
    <property type="entry name" value="EmrE-like"/>
</dbReference>
<evidence type="ECO:0000313" key="10">
    <source>
        <dbReference type="EMBL" id="NKZ39805.1"/>
    </source>
</evidence>
<evidence type="ECO:0000256" key="3">
    <source>
        <dbReference type="ARBA" id="ARBA00022448"/>
    </source>
</evidence>
<reference evidence="10 11" key="1">
    <citation type="journal article" date="2017" name="Int. J. Syst. Evol. Microbiol.">
        <title>Oleiagrimonas citrea sp. nov., a marine bacterium isolated from tidal flat sediment and emended description of the genus Oleiagrimonas Fang et al. 2015 and Oleiagrimonas soli.</title>
        <authorList>
            <person name="Yang S.H."/>
            <person name="Seo H.S."/>
            <person name="Seong C.N."/>
            <person name="Kwon K.K."/>
        </authorList>
    </citation>
    <scope>NUCLEOTIDE SEQUENCE [LARGE SCALE GENOMIC DNA]</scope>
    <source>
        <strain evidence="10 11">MEBiC09124</strain>
    </source>
</reference>
<feature type="transmembrane region" description="Helical" evidence="8">
    <location>
        <begin position="39"/>
        <end position="57"/>
    </location>
</feature>
<keyword evidence="4" id="KW-1003">Cell membrane</keyword>
<name>A0A846ZND9_9GAMM</name>
<dbReference type="Proteomes" id="UP000541636">
    <property type="component" value="Unassembled WGS sequence"/>
</dbReference>
<gene>
    <name evidence="10" type="primary">rarD</name>
    <name evidence="10" type="ORF">HF690_12685</name>
</gene>
<keyword evidence="6 8" id="KW-1133">Transmembrane helix</keyword>
<evidence type="ECO:0000256" key="6">
    <source>
        <dbReference type="ARBA" id="ARBA00022989"/>
    </source>
</evidence>
<feature type="transmembrane region" description="Helical" evidence="8">
    <location>
        <begin position="69"/>
        <end position="91"/>
    </location>
</feature>
<feature type="transmembrane region" description="Helical" evidence="8">
    <location>
        <begin position="103"/>
        <end position="123"/>
    </location>
</feature>
<comment type="caution">
    <text evidence="10">The sequence shown here is derived from an EMBL/GenBank/DDBJ whole genome shotgun (WGS) entry which is preliminary data.</text>
</comment>
<feature type="transmembrane region" description="Helical" evidence="8">
    <location>
        <begin position="129"/>
        <end position="151"/>
    </location>
</feature>
<sequence>MPPCIGARAPPTRTYCRPRIPPVSDLHSGSDPRATHRNGLLFGLACYGIWGVLPLYFVQLDFAPDLEIVAHRALWTLLICVGVLAFTGKLRDMREALTHPRQLGFLALAAALIAANWLIYVYAANHQQVLQASLGYFTNPLLTVGLGVLVLRERLRPLQWLAMGIGLTAVLVIAVGDGQLPWIALGLAFSFALYGLTKSFAGRRSGAFASLGVETLLLSPLAAGALWWMTAHGQSHFTTHGATSMLLLASTGIITAAPLTLFAAAARRLPLSVVGMLQYIAPTLQFIIAVAVNHEPMPPSHWIGFGIIWFALAILTTDALRHNRRNARLRRAQVATASTNG</sequence>
<evidence type="ECO:0000256" key="2">
    <source>
        <dbReference type="ARBA" id="ARBA00007362"/>
    </source>
</evidence>
<evidence type="ECO:0000259" key="9">
    <source>
        <dbReference type="Pfam" id="PF00892"/>
    </source>
</evidence>